<reference evidence="1 2" key="1">
    <citation type="submission" date="2019-02" db="EMBL/GenBank/DDBJ databases">
        <title>Emended description of the genus Rhodopseudomonas and description of Rhodopseudomonas albus sp. nov., a non-phototrophic, heavy-metal-tolerant bacterium isolated from garden soil.</title>
        <authorList>
            <person name="Bao Z."/>
            <person name="Cao W.W."/>
            <person name="Sato Y."/>
            <person name="Nishizawa T."/>
            <person name="Zhao J."/>
            <person name="Guo Y."/>
            <person name="Ohta H."/>
        </authorList>
    </citation>
    <scope>NUCLEOTIDE SEQUENCE [LARGE SCALE GENOMIC DNA]</scope>
    <source>
        <strain evidence="1 2">SK50-23</strain>
    </source>
</reference>
<sequence>MTENLSYLFADIHDFDWDPKKRKTNLTDHKIDFEDVWQILEGPIFTRRSDRHGEVRYQIFGYLEEREIAVACAIRGSLCWIISARRARRDERRKYYTSV</sequence>
<dbReference type="Proteomes" id="UP000682843">
    <property type="component" value="Chromosome"/>
</dbReference>
<gene>
    <name evidence="1" type="ORF">RPMA_06270</name>
</gene>
<evidence type="ECO:0000313" key="2">
    <source>
        <dbReference type="Proteomes" id="UP000682843"/>
    </source>
</evidence>
<proteinExistence type="predicted"/>
<evidence type="ECO:0000313" key="1">
    <source>
        <dbReference type="EMBL" id="QUS38479.1"/>
    </source>
</evidence>
<organism evidence="1 2">
    <name type="scientific">Tardiphaga alba</name>
    <dbReference type="NCBI Taxonomy" id="340268"/>
    <lineage>
        <taxon>Bacteria</taxon>
        <taxon>Pseudomonadati</taxon>
        <taxon>Pseudomonadota</taxon>
        <taxon>Alphaproteobacteria</taxon>
        <taxon>Hyphomicrobiales</taxon>
        <taxon>Nitrobacteraceae</taxon>
        <taxon>Tardiphaga</taxon>
    </lineage>
</organism>
<protein>
    <submittedName>
        <fullName evidence="1">BrnT family toxin</fullName>
    </submittedName>
</protein>
<keyword evidence="2" id="KW-1185">Reference proteome</keyword>
<accession>A0ABX8A713</accession>
<name>A0ABX8A713_9BRAD</name>
<dbReference type="EMBL" id="CP036498">
    <property type="protein sequence ID" value="QUS38479.1"/>
    <property type="molecule type" value="Genomic_DNA"/>
</dbReference>
<dbReference type="Gene3D" id="3.10.450.530">
    <property type="entry name" value="Ribonuclease toxin, BrnT, of type II toxin-antitoxin system"/>
    <property type="match status" value="1"/>
</dbReference>
<dbReference type="InterPro" id="IPR007460">
    <property type="entry name" value="BrnT_toxin"/>
</dbReference>
<dbReference type="InterPro" id="IPR038573">
    <property type="entry name" value="BrnT_sf"/>
</dbReference>
<dbReference type="RefSeq" id="WP_211912019.1">
    <property type="nucleotide sequence ID" value="NZ_CP036498.1"/>
</dbReference>
<dbReference type="Pfam" id="PF04365">
    <property type="entry name" value="BrnT_toxin"/>
    <property type="match status" value="1"/>
</dbReference>